<reference evidence="1 2" key="1">
    <citation type="submission" date="2016-02" db="EMBL/GenBank/DDBJ databases">
        <title>Genome analysis of coral dinoflagellate symbionts highlights evolutionary adaptations to a symbiotic lifestyle.</title>
        <authorList>
            <person name="Aranda M."/>
            <person name="Li Y."/>
            <person name="Liew Y.J."/>
            <person name="Baumgarten S."/>
            <person name="Simakov O."/>
            <person name="Wilson M."/>
            <person name="Piel J."/>
            <person name="Ashoor H."/>
            <person name="Bougouffa S."/>
            <person name="Bajic V.B."/>
            <person name="Ryu T."/>
            <person name="Ravasi T."/>
            <person name="Bayer T."/>
            <person name="Micklem G."/>
            <person name="Kim H."/>
            <person name="Bhak J."/>
            <person name="Lajeunesse T.C."/>
            <person name="Voolstra C.R."/>
        </authorList>
    </citation>
    <scope>NUCLEOTIDE SEQUENCE [LARGE SCALE GENOMIC DNA]</scope>
    <source>
        <strain evidence="1 2">CCMP2467</strain>
    </source>
</reference>
<protein>
    <submittedName>
        <fullName evidence="1">Uncharacterized protein</fullName>
    </submittedName>
</protein>
<proteinExistence type="predicted"/>
<sequence>MDLEEKRRNEADEKAAETARIAAEAALKAKTGKYLPALPVIDHSIGKRMRLTFVVSVPHQDHEIDQSGLAADVVARSAKLFYLIQSLAK</sequence>
<name>A0A1Q9EP52_SYMMI</name>
<organism evidence="1 2">
    <name type="scientific">Symbiodinium microadriaticum</name>
    <name type="common">Dinoflagellate</name>
    <name type="synonym">Zooxanthella microadriatica</name>
    <dbReference type="NCBI Taxonomy" id="2951"/>
    <lineage>
        <taxon>Eukaryota</taxon>
        <taxon>Sar</taxon>
        <taxon>Alveolata</taxon>
        <taxon>Dinophyceae</taxon>
        <taxon>Suessiales</taxon>
        <taxon>Symbiodiniaceae</taxon>
        <taxon>Symbiodinium</taxon>
    </lineage>
</organism>
<accession>A0A1Q9EP52</accession>
<comment type="caution">
    <text evidence="1">The sequence shown here is derived from an EMBL/GenBank/DDBJ whole genome shotgun (WGS) entry which is preliminary data.</text>
</comment>
<dbReference type="AlphaFoldDB" id="A0A1Q9EP52"/>
<evidence type="ECO:0000313" key="2">
    <source>
        <dbReference type="Proteomes" id="UP000186817"/>
    </source>
</evidence>
<evidence type="ECO:0000313" key="1">
    <source>
        <dbReference type="EMBL" id="OLQ09203.1"/>
    </source>
</evidence>
<dbReference type="Proteomes" id="UP000186817">
    <property type="component" value="Unassembled WGS sequence"/>
</dbReference>
<dbReference type="EMBL" id="LSRX01000102">
    <property type="protein sequence ID" value="OLQ09203.1"/>
    <property type="molecule type" value="Genomic_DNA"/>
</dbReference>
<keyword evidence="2" id="KW-1185">Reference proteome</keyword>
<gene>
    <name evidence="1" type="ORF">AK812_SmicGene7234</name>
</gene>